<organism evidence="2 3">
    <name type="scientific">Actinotalea fermentans</name>
    <dbReference type="NCBI Taxonomy" id="43671"/>
    <lineage>
        <taxon>Bacteria</taxon>
        <taxon>Bacillati</taxon>
        <taxon>Actinomycetota</taxon>
        <taxon>Actinomycetes</taxon>
        <taxon>Micrococcales</taxon>
        <taxon>Cellulomonadaceae</taxon>
        <taxon>Actinotalea</taxon>
    </lineage>
</organism>
<feature type="region of interest" description="Disordered" evidence="1">
    <location>
        <begin position="29"/>
        <end position="53"/>
    </location>
</feature>
<dbReference type="AlphaFoldDB" id="A0A511Z1L6"/>
<evidence type="ECO:0000256" key="1">
    <source>
        <dbReference type="SAM" id="MobiDB-lite"/>
    </source>
</evidence>
<sequence>MHPDLYLRVYQQQERELTQRLANRLAARSRTAGARGRAAHRLHLRSHRTTSHS</sequence>
<feature type="compositionally biased region" description="Basic residues" evidence="1">
    <location>
        <begin position="37"/>
        <end position="53"/>
    </location>
</feature>
<proteinExistence type="predicted"/>
<keyword evidence="3" id="KW-1185">Reference proteome</keyword>
<reference evidence="2 3" key="1">
    <citation type="submission" date="2019-07" db="EMBL/GenBank/DDBJ databases">
        <title>Whole genome shotgun sequence of Actinotalea fermentans NBRC 105374.</title>
        <authorList>
            <person name="Hosoyama A."/>
            <person name="Uohara A."/>
            <person name="Ohji S."/>
            <person name="Ichikawa N."/>
        </authorList>
    </citation>
    <scope>NUCLEOTIDE SEQUENCE [LARGE SCALE GENOMIC DNA]</scope>
    <source>
        <strain evidence="2 3">NBRC 105374</strain>
    </source>
</reference>
<dbReference type="RefSeq" id="WP_186814585.1">
    <property type="nucleotide sequence ID" value="NZ_BJYK01000011.1"/>
</dbReference>
<accession>A0A511Z1L6</accession>
<dbReference type="EMBL" id="BJYK01000011">
    <property type="protein sequence ID" value="GEN81350.1"/>
    <property type="molecule type" value="Genomic_DNA"/>
</dbReference>
<dbReference type="Proteomes" id="UP000321484">
    <property type="component" value="Unassembled WGS sequence"/>
</dbReference>
<evidence type="ECO:0000313" key="2">
    <source>
        <dbReference type="EMBL" id="GEN81350.1"/>
    </source>
</evidence>
<comment type="caution">
    <text evidence="2">The sequence shown here is derived from an EMBL/GenBank/DDBJ whole genome shotgun (WGS) entry which is preliminary data.</text>
</comment>
<evidence type="ECO:0000313" key="3">
    <source>
        <dbReference type="Proteomes" id="UP000321484"/>
    </source>
</evidence>
<name>A0A511Z1L6_9CELL</name>
<protein>
    <submittedName>
        <fullName evidence="2">Uncharacterized protein</fullName>
    </submittedName>
</protein>
<gene>
    <name evidence="2" type="ORF">AFE02nite_30840</name>
</gene>